<dbReference type="PANTHER" id="PTHR35562:SF2">
    <property type="entry name" value="DNA ENDONUCLEASE SMRA-RELATED"/>
    <property type="match status" value="1"/>
</dbReference>
<keyword evidence="3" id="KW-0378">Hydrolase</keyword>
<dbReference type="Pfam" id="PF01713">
    <property type="entry name" value="Smr"/>
    <property type="match status" value="1"/>
</dbReference>
<feature type="region of interest" description="Disordered" evidence="1">
    <location>
        <begin position="28"/>
        <end position="84"/>
    </location>
</feature>
<feature type="compositionally biased region" description="Basic and acidic residues" evidence="1">
    <location>
        <begin position="72"/>
        <end position="84"/>
    </location>
</feature>
<dbReference type="GO" id="GO:0004519">
    <property type="term" value="F:endonuclease activity"/>
    <property type="evidence" value="ECO:0007669"/>
    <property type="project" value="UniProtKB-KW"/>
</dbReference>
<dbReference type="SUPFAM" id="SSF160443">
    <property type="entry name" value="SMR domain-like"/>
    <property type="match status" value="1"/>
</dbReference>
<dbReference type="PANTHER" id="PTHR35562">
    <property type="entry name" value="DNA ENDONUCLEASE SMRA-RELATED"/>
    <property type="match status" value="1"/>
</dbReference>
<feature type="domain" description="Smr" evidence="2">
    <location>
        <begin position="101"/>
        <end position="183"/>
    </location>
</feature>
<proteinExistence type="predicted"/>
<keyword evidence="3" id="KW-0540">Nuclease</keyword>
<dbReference type="InterPro" id="IPR036063">
    <property type="entry name" value="Smr_dom_sf"/>
</dbReference>
<dbReference type="PROSITE" id="PS50828">
    <property type="entry name" value="SMR"/>
    <property type="match status" value="1"/>
</dbReference>
<dbReference type="SMART" id="SM00463">
    <property type="entry name" value="SMR"/>
    <property type="match status" value="1"/>
</dbReference>
<feature type="compositionally biased region" description="Pro residues" evidence="1">
    <location>
        <begin position="40"/>
        <end position="64"/>
    </location>
</feature>
<protein>
    <submittedName>
        <fullName evidence="3">Endonuclease MutS2</fullName>
    </submittedName>
</protein>
<dbReference type="AlphaFoldDB" id="A0A1J5RXT4"/>
<evidence type="ECO:0000256" key="1">
    <source>
        <dbReference type="SAM" id="MobiDB-lite"/>
    </source>
</evidence>
<comment type="caution">
    <text evidence="3">The sequence shown here is derived from an EMBL/GenBank/DDBJ whole genome shotgun (WGS) entry which is preliminary data.</text>
</comment>
<name>A0A1J5RXT4_9ZZZZ</name>
<dbReference type="InterPro" id="IPR002625">
    <property type="entry name" value="Smr_dom"/>
</dbReference>
<keyword evidence="3" id="KW-0255">Endonuclease</keyword>
<evidence type="ECO:0000259" key="2">
    <source>
        <dbReference type="PROSITE" id="PS50828"/>
    </source>
</evidence>
<organism evidence="3">
    <name type="scientific">mine drainage metagenome</name>
    <dbReference type="NCBI Taxonomy" id="410659"/>
    <lineage>
        <taxon>unclassified sequences</taxon>
        <taxon>metagenomes</taxon>
        <taxon>ecological metagenomes</taxon>
    </lineage>
</organism>
<sequence>MMSNDRRRRLVSRDEARLWREVMKGATAFEGRLPEEEDAPPPAPDLAPLPVPPQNPPPREPAPPGGAARQSHRLDHGKTVGIDRRTAERLKKGGMAIEARLDLHGLIQDEAYSALRRFILASFERERRCLLVITGKGTREGSGVLRGQVPRWLNEASLRPFILAFSYAQPRDGGEGALYVLLKRRR</sequence>
<dbReference type="Gene3D" id="3.30.1370.110">
    <property type="match status" value="1"/>
</dbReference>
<dbReference type="EMBL" id="MLJW01000091">
    <property type="protein sequence ID" value="OIR00751.1"/>
    <property type="molecule type" value="Genomic_DNA"/>
</dbReference>
<gene>
    <name evidence="3" type="primary">mutS2_2</name>
    <name evidence="3" type="ORF">GALL_170880</name>
</gene>
<evidence type="ECO:0000313" key="3">
    <source>
        <dbReference type="EMBL" id="OIR00751.1"/>
    </source>
</evidence>
<reference evidence="3" key="1">
    <citation type="submission" date="2016-10" db="EMBL/GenBank/DDBJ databases">
        <title>Sequence of Gallionella enrichment culture.</title>
        <authorList>
            <person name="Poehlein A."/>
            <person name="Muehling M."/>
            <person name="Daniel R."/>
        </authorList>
    </citation>
    <scope>NUCLEOTIDE SEQUENCE</scope>
</reference>
<accession>A0A1J5RXT4</accession>